<dbReference type="InterPro" id="IPR020948">
    <property type="entry name" value="P_starv_induced_PsiE-like"/>
</dbReference>
<keyword evidence="5 6" id="KW-0472">Membrane</keyword>
<dbReference type="RefSeq" id="WP_080805488.1">
    <property type="nucleotide sequence ID" value="NZ_LT828550.1"/>
</dbReference>
<evidence type="ECO:0000256" key="1">
    <source>
        <dbReference type="ARBA" id="ARBA00004651"/>
    </source>
</evidence>
<organism evidence="7 8">
    <name type="scientific">Desulfamplus magnetovallimortis</name>
    <dbReference type="NCBI Taxonomy" id="1246637"/>
    <lineage>
        <taxon>Bacteria</taxon>
        <taxon>Pseudomonadati</taxon>
        <taxon>Thermodesulfobacteriota</taxon>
        <taxon>Desulfobacteria</taxon>
        <taxon>Desulfobacterales</taxon>
        <taxon>Desulfobacteraceae</taxon>
        <taxon>Desulfamplus</taxon>
    </lineage>
</organism>
<feature type="transmembrane region" description="Helical" evidence="6">
    <location>
        <begin position="66"/>
        <end position="86"/>
    </location>
</feature>
<keyword evidence="3 6" id="KW-0812">Transmembrane</keyword>
<evidence type="ECO:0000256" key="6">
    <source>
        <dbReference type="SAM" id="Phobius"/>
    </source>
</evidence>
<feature type="transmembrane region" description="Helical" evidence="6">
    <location>
        <begin position="120"/>
        <end position="139"/>
    </location>
</feature>
<dbReference type="GO" id="GO:0005886">
    <property type="term" value="C:plasma membrane"/>
    <property type="evidence" value="ECO:0007669"/>
    <property type="project" value="UniProtKB-SubCell"/>
</dbReference>
<feature type="transmembrane region" description="Helical" evidence="6">
    <location>
        <begin position="21"/>
        <end position="46"/>
    </location>
</feature>
<accession>A0A1W1H900</accession>
<evidence type="ECO:0000256" key="4">
    <source>
        <dbReference type="ARBA" id="ARBA00022989"/>
    </source>
</evidence>
<comment type="subcellular location">
    <subcellularLocation>
        <location evidence="1">Cell membrane</location>
        <topology evidence="1">Multi-pass membrane protein</topology>
    </subcellularLocation>
</comment>
<dbReference type="AlphaFoldDB" id="A0A1W1H900"/>
<keyword evidence="2" id="KW-1003">Cell membrane</keyword>
<name>A0A1W1H900_9BACT</name>
<evidence type="ECO:0000313" key="8">
    <source>
        <dbReference type="Proteomes" id="UP000191931"/>
    </source>
</evidence>
<gene>
    <name evidence="7" type="ORF">MTBBW1_1640006</name>
</gene>
<protein>
    <submittedName>
        <fullName evidence="7">Uncharacterized protein</fullName>
    </submittedName>
</protein>
<dbReference type="Proteomes" id="UP000191931">
    <property type="component" value="Unassembled WGS sequence"/>
</dbReference>
<sequence>MNECEIKDEPLIQKLHAIIRFFVRILAVIMTAVIIWGVVDVCWVLYIKLMTPPTFLLTISDILATFGAFMAVLIAIEIFVNICVYLREDVIHVQIVMATALMAIARKIIILDFSKIGAEYVWGMAAVVLAMSLGYFLVLRSPLNTVENPSHIFLFDKSQGEKVENEDMSR</sequence>
<keyword evidence="8" id="KW-1185">Reference proteome</keyword>
<feature type="transmembrane region" description="Helical" evidence="6">
    <location>
        <begin position="93"/>
        <end position="114"/>
    </location>
</feature>
<dbReference type="Pfam" id="PF06146">
    <property type="entry name" value="PsiE"/>
    <property type="match status" value="1"/>
</dbReference>
<keyword evidence="4 6" id="KW-1133">Transmembrane helix</keyword>
<dbReference type="EMBL" id="FWEV01000073">
    <property type="protein sequence ID" value="SLM28951.1"/>
    <property type="molecule type" value="Genomic_DNA"/>
</dbReference>
<evidence type="ECO:0000256" key="5">
    <source>
        <dbReference type="ARBA" id="ARBA00023136"/>
    </source>
</evidence>
<evidence type="ECO:0000256" key="2">
    <source>
        <dbReference type="ARBA" id="ARBA00022475"/>
    </source>
</evidence>
<evidence type="ECO:0000256" key="3">
    <source>
        <dbReference type="ARBA" id="ARBA00022692"/>
    </source>
</evidence>
<dbReference type="STRING" id="1246637.MTBBW1_1640006"/>
<dbReference type="OrthoDB" id="5421219at2"/>
<evidence type="ECO:0000313" key="7">
    <source>
        <dbReference type="EMBL" id="SLM28951.1"/>
    </source>
</evidence>
<reference evidence="7 8" key="1">
    <citation type="submission" date="2017-03" db="EMBL/GenBank/DDBJ databases">
        <authorList>
            <person name="Afonso C.L."/>
            <person name="Miller P.J."/>
            <person name="Scott M.A."/>
            <person name="Spackman E."/>
            <person name="Goraichik I."/>
            <person name="Dimitrov K.M."/>
            <person name="Suarez D.L."/>
            <person name="Swayne D.E."/>
        </authorList>
    </citation>
    <scope>NUCLEOTIDE SEQUENCE [LARGE SCALE GENOMIC DNA]</scope>
    <source>
        <strain evidence="7">PRJEB14757</strain>
    </source>
</reference>
<proteinExistence type="predicted"/>